<accession>A0A642V801</accession>
<dbReference type="AlphaFoldDB" id="A0A642V801"/>
<organism evidence="2 3">
    <name type="scientific">Trichomonascus ciferrii</name>
    <dbReference type="NCBI Taxonomy" id="44093"/>
    <lineage>
        <taxon>Eukaryota</taxon>
        <taxon>Fungi</taxon>
        <taxon>Dikarya</taxon>
        <taxon>Ascomycota</taxon>
        <taxon>Saccharomycotina</taxon>
        <taxon>Dipodascomycetes</taxon>
        <taxon>Dipodascales</taxon>
        <taxon>Trichomonascaceae</taxon>
        <taxon>Trichomonascus</taxon>
        <taxon>Trichomonascus ciferrii complex</taxon>
    </lineage>
</organism>
<comment type="caution">
    <text evidence="2">The sequence shown here is derived from an EMBL/GenBank/DDBJ whole genome shotgun (WGS) entry which is preliminary data.</text>
</comment>
<name>A0A642V801_9ASCO</name>
<evidence type="ECO:0000313" key="3">
    <source>
        <dbReference type="Proteomes" id="UP000761534"/>
    </source>
</evidence>
<feature type="chain" id="PRO_5025068209" description="Ricin B lectin domain-containing protein" evidence="1">
    <location>
        <begin position="18"/>
        <end position="149"/>
    </location>
</feature>
<evidence type="ECO:0000313" key="2">
    <source>
        <dbReference type="EMBL" id="KAA8910363.1"/>
    </source>
</evidence>
<keyword evidence="1" id="KW-0732">Signal</keyword>
<dbReference type="VEuPathDB" id="FungiDB:TRICI_004161"/>
<reference evidence="2" key="1">
    <citation type="journal article" date="2019" name="G3 (Bethesda)">
        <title>Genome Assemblies of Two Rare Opportunistic Yeast Pathogens: Diutina rugosa (syn. Candida rugosa) and Trichomonascus ciferrii (syn. Candida ciferrii).</title>
        <authorList>
            <person name="Mixao V."/>
            <person name="Saus E."/>
            <person name="Hansen A.P."/>
            <person name="Lass-Florl C."/>
            <person name="Gabaldon T."/>
        </authorList>
    </citation>
    <scope>NUCLEOTIDE SEQUENCE</scope>
    <source>
        <strain evidence="2">CBS 4856</strain>
    </source>
</reference>
<evidence type="ECO:0008006" key="4">
    <source>
        <dbReference type="Google" id="ProtNLM"/>
    </source>
</evidence>
<dbReference type="EMBL" id="SWFS01000317">
    <property type="protein sequence ID" value="KAA8910363.1"/>
    <property type="molecule type" value="Genomic_DNA"/>
</dbReference>
<proteinExistence type="predicted"/>
<keyword evidence="3" id="KW-1185">Reference proteome</keyword>
<gene>
    <name evidence="2" type="ORF">TRICI_004161</name>
</gene>
<dbReference type="Proteomes" id="UP000761534">
    <property type="component" value="Unassembled WGS sequence"/>
</dbReference>
<sequence>MKLYIFMGVLFGGVCEAFTFSAIHNGIPYVNNRNILFSPEHGFVINEGGRPCADFKINEGNLILLNDNQERYVYINDTTYALETSPNPIDQQWKFFPGTAYINHASENTFWLCALGKSGVYKLHYHNGSFPNCLGGIDAALALQNCVSS</sequence>
<protein>
    <recommendedName>
        <fullName evidence="4">Ricin B lectin domain-containing protein</fullName>
    </recommendedName>
</protein>
<evidence type="ECO:0000256" key="1">
    <source>
        <dbReference type="SAM" id="SignalP"/>
    </source>
</evidence>
<feature type="signal peptide" evidence="1">
    <location>
        <begin position="1"/>
        <end position="17"/>
    </location>
</feature>